<gene>
    <name evidence="5" type="ORF">DJ69_01920</name>
</gene>
<proteinExistence type="predicted"/>
<dbReference type="EMBL" id="NHOA01000012">
    <property type="protein sequence ID" value="PHQ40238.1"/>
    <property type="molecule type" value="Genomic_DNA"/>
</dbReference>
<comment type="caution">
    <text evidence="5">The sequence shown here is derived from an EMBL/GenBank/DDBJ whole genome shotgun (WGS) entry which is preliminary data.</text>
</comment>
<feature type="region of interest" description="Disordered" evidence="3">
    <location>
        <begin position="247"/>
        <end position="296"/>
    </location>
</feature>
<keyword evidence="6" id="KW-1185">Reference proteome</keyword>
<evidence type="ECO:0000256" key="3">
    <source>
        <dbReference type="SAM" id="MobiDB-lite"/>
    </source>
</evidence>
<keyword evidence="1" id="KW-0285">Flavoprotein</keyword>
<dbReference type="InterPro" id="IPR003953">
    <property type="entry name" value="FAD-dep_OxRdtase_2_FAD-bd"/>
</dbReference>
<feature type="compositionally biased region" description="Acidic residues" evidence="3">
    <location>
        <begin position="121"/>
        <end position="141"/>
    </location>
</feature>
<protein>
    <submittedName>
        <fullName evidence="5">Thioredoxin reductase</fullName>
    </submittedName>
</protein>
<evidence type="ECO:0000259" key="4">
    <source>
        <dbReference type="Pfam" id="PF00890"/>
    </source>
</evidence>
<dbReference type="InterPro" id="IPR036188">
    <property type="entry name" value="FAD/NAD-bd_sf"/>
</dbReference>
<dbReference type="RefSeq" id="WP_099254063.1">
    <property type="nucleotide sequence ID" value="NZ_NHOA01000012.1"/>
</dbReference>
<dbReference type="PANTHER" id="PTHR48105">
    <property type="entry name" value="THIOREDOXIN REDUCTASE 1-RELATED-RELATED"/>
    <property type="match status" value="1"/>
</dbReference>
<dbReference type="PRINTS" id="PR00368">
    <property type="entry name" value="FADPNR"/>
</dbReference>
<dbReference type="GO" id="GO:0016491">
    <property type="term" value="F:oxidoreductase activity"/>
    <property type="evidence" value="ECO:0007669"/>
    <property type="project" value="UniProtKB-KW"/>
</dbReference>
<dbReference type="SUPFAM" id="SSF51905">
    <property type="entry name" value="FAD/NAD(P)-binding domain"/>
    <property type="match status" value="1"/>
</dbReference>
<dbReference type="InterPro" id="IPR050097">
    <property type="entry name" value="Ferredoxin-NADP_redctase_2"/>
</dbReference>
<evidence type="ECO:0000256" key="2">
    <source>
        <dbReference type="ARBA" id="ARBA00023002"/>
    </source>
</evidence>
<evidence type="ECO:0000256" key="1">
    <source>
        <dbReference type="ARBA" id="ARBA00022630"/>
    </source>
</evidence>
<keyword evidence="2" id="KW-0560">Oxidoreductase</keyword>
<accession>A0A2G1WMK5</accession>
<evidence type="ECO:0000313" key="5">
    <source>
        <dbReference type="EMBL" id="PHQ40238.1"/>
    </source>
</evidence>
<name>A0A2G1WMK5_9EURY</name>
<feature type="domain" description="FAD-dependent oxidoreductase 2 FAD-binding" evidence="4">
    <location>
        <begin position="19"/>
        <end position="51"/>
    </location>
</feature>
<dbReference type="OrthoDB" id="341719at2157"/>
<dbReference type="PRINTS" id="PR00469">
    <property type="entry name" value="PNDRDTASEII"/>
</dbReference>
<organism evidence="5 6">
    <name type="scientific">Halorubrum persicum</name>
    <dbReference type="NCBI Taxonomy" id="1383844"/>
    <lineage>
        <taxon>Archaea</taxon>
        <taxon>Methanobacteriati</taxon>
        <taxon>Methanobacteriota</taxon>
        <taxon>Stenosarchaea group</taxon>
        <taxon>Halobacteria</taxon>
        <taxon>Halobacteriales</taxon>
        <taxon>Haloferacaceae</taxon>
        <taxon>Halorubrum</taxon>
    </lineage>
</organism>
<dbReference type="Pfam" id="PF00890">
    <property type="entry name" value="FAD_binding_2"/>
    <property type="match status" value="1"/>
</dbReference>
<feature type="region of interest" description="Disordered" evidence="3">
    <location>
        <begin position="121"/>
        <end position="153"/>
    </location>
</feature>
<dbReference type="Proteomes" id="UP000222824">
    <property type="component" value="Unassembled WGS sequence"/>
</dbReference>
<reference evidence="5 6" key="1">
    <citation type="journal article" date="2014" name="Front. Microbiol.">
        <title>Population and genomic analysis of the genus Halorubrum.</title>
        <authorList>
            <person name="Fullmer M.S."/>
            <person name="Soucy S.M."/>
            <person name="Swithers K.S."/>
            <person name="Makkay A.M."/>
            <person name="Wheeler R."/>
            <person name="Ventosa A."/>
            <person name="Gogarten J.P."/>
            <person name="Papke R.T."/>
        </authorList>
    </citation>
    <scope>NUCLEOTIDE SEQUENCE [LARGE SCALE GENOMIC DNA]</scope>
    <source>
        <strain evidence="5 6">C49</strain>
    </source>
</reference>
<sequence>MNGSETPGESAGDSRALRDVVVVGGGVAGLSAAVFTARQGLDTLVVDSGESILRRNAHLENFPGFPLGVNARQLLDLLGEQAENAGADRVDARVSRVAAADRDEGADDGDDTDSARFVVEIDDDADGHDNVDDDGADDGDDVGNRNDGHAPGDPIRARYVVAATKNEVGYLEDVAGVGILDRGKSYVDTDERGRTGVDGLYAAGRLAEKSHQAAVCAGHGAEVGVTILEADDRGFYHDWVAPEGYFSDRGREVPPGCEEIDDDERREREADSREVVRERFAAPHPDPQETHPSLEE</sequence>
<evidence type="ECO:0000313" key="6">
    <source>
        <dbReference type="Proteomes" id="UP000222824"/>
    </source>
</evidence>
<dbReference type="AlphaFoldDB" id="A0A2G1WMK5"/>
<feature type="compositionally biased region" description="Basic and acidic residues" evidence="3">
    <location>
        <begin position="263"/>
        <end position="296"/>
    </location>
</feature>
<dbReference type="Gene3D" id="3.50.50.60">
    <property type="entry name" value="FAD/NAD(P)-binding domain"/>
    <property type="match status" value="2"/>
</dbReference>